<evidence type="ECO:0000313" key="2">
    <source>
        <dbReference type="EMBL" id="OCL02424.1"/>
    </source>
</evidence>
<sequence length="213" mass="24944">TVDIQILWHRIFRLYRIRWRLPPHHKPAVCVVLKTSMTELSLIFEDRPCTWENDQRFYYSEMIRKLAEVEENTRTHISSTNEACESTLTGRIEEIATQISHQQQALQLVTSPIEKQKSILDSEFRRLDNLIEANEEMTSLRQMLNSSTRTLEEVTRHLLEHRKYPGSRSANNESPKFLRRRFSSSKGFLNSDRPEASSTASSSNAYRANEQMN</sequence>
<dbReference type="Proteomes" id="UP000250140">
    <property type="component" value="Unassembled WGS sequence"/>
</dbReference>
<keyword evidence="3" id="KW-1185">Reference proteome</keyword>
<dbReference type="AlphaFoldDB" id="A0A8E2EPE5"/>
<protein>
    <submittedName>
        <fullName evidence="2">Uncharacterized protein</fullName>
    </submittedName>
</protein>
<name>A0A8E2EPE5_9PEZI</name>
<gene>
    <name evidence="2" type="ORF">AOQ84DRAFT_423006</name>
</gene>
<evidence type="ECO:0000313" key="3">
    <source>
        <dbReference type="Proteomes" id="UP000250140"/>
    </source>
</evidence>
<reference evidence="2 3" key="1">
    <citation type="journal article" date="2016" name="Nat. Commun.">
        <title>Ectomycorrhizal ecology is imprinted in the genome of the dominant symbiotic fungus Cenococcum geophilum.</title>
        <authorList>
            <consortium name="DOE Joint Genome Institute"/>
            <person name="Peter M."/>
            <person name="Kohler A."/>
            <person name="Ohm R.A."/>
            <person name="Kuo A."/>
            <person name="Krutzmann J."/>
            <person name="Morin E."/>
            <person name="Arend M."/>
            <person name="Barry K.W."/>
            <person name="Binder M."/>
            <person name="Choi C."/>
            <person name="Clum A."/>
            <person name="Copeland A."/>
            <person name="Grisel N."/>
            <person name="Haridas S."/>
            <person name="Kipfer T."/>
            <person name="LaButti K."/>
            <person name="Lindquist E."/>
            <person name="Lipzen A."/>
            <person name="Maire R."/>
            <person name="Meier B."/>
            <person name="Mihaltcheva S."/>
            <person name="Molinier V."/>
            <person name="Murat C."/>
            <person name="Poggeler S."/>
            <person name="Quandt C.A."/>
            <person name="Sperisen C."/>
            <person name="Tritt A."/>
            <person name="Tisserant E."/>
            <person name="Crous P.W."/>
            <person name="Henrissat B."/>
            <person name="Nehls U."/>
            <person name="Egli S."/>
            <person name="Spatafora J.W."/>
            <person name="Grigoriev I.V."/>
            <person name="Martin F.M."/>
        </authorList>
    </citation>
    <scope>NUCLEOTIDE SEQUENCE [LARGE SCALE GENOMIC DNA]</scope>
    <source>
        <strain evidence="2 3">CBS 207.34</strain>
    </source>
</reference>
<feature type="non-terminal residue" evidence="2">
    <location>
        <position position="1"/>
    </location>
</feature>
<accession>A0A8E2EPE5</accession>
<dbReference type="EMBL" id="KV750961">
    <property type="protein sequence ID" value="OCL02424.1"/>
    <property type="molecule type" value="Genomic_DNA"/>
</dbReference>
<feature type="region of interest" description="Disordered" evidence="1">
    <location>
        <begin position="186"/>
        <end position="213"/>
    </location>
</feature>
<feature type="compositionally biased region" description="Polar residues" evidence="1">
    <location>
        <begin position="196"/>
        <end position="213"/>
    </location>
</feature>
<proteinExistence type="predicted"/>
<evidence type="ECO:0000256" key="1">
    <source>
        <dbReference type="SAM" id="MobiDB-lite"/>
    </source>
</evidence>
<organism evidence="2 3">
    <name type="scientific">Glonium stellatum</name>
    <dbReference type="NCBI Taxonomy" id="574774"/>
    <lineage>
        <taxon>Eukaryota</taxon>
        <taxon>Fungi</taxon>
        <taxon>Dikarya</taxon>
        <taxon>Ascomycota</taxon>
        <taxon>Pezizomycotina</taxon>
        <taxon>Dothideomycetes</taxon>
        <taxon>Pleosporomycetidae</taxon>
        <taxon>Gloniales</taxon>
        <taxon>Gloniaceae</taxon>
        <taxon>Glonium</taxon>
    </lineage>
</organism>